<comment type="caution">
    <text evidence="3">The sequence shown here is derived from an EMBL/GenBank/DDBJ whole genome shotgun (WGS) entry which is preliminary data.</text>
</comment>
<name>A0A8K1C425_PYTOL</name>
<keyword evidence="4" id="KW-1185">Reference proteome</keyword>
<feature type="region of interest" description="Disordered" evidence="1">
    <location>
        <begin position="112"/>
        <end position="138"/>
    </location>
</feature>
<dbReference type="AlphaFoldDB" id="A0A8K1C425"/>
<feature type="transmembrane region" description="Helical" evidence="2">
    <location>
        <begin position="268"/>
        <end position="287"/>
    </location>
</feature>
<reference evidence="3" key="1">
    <citation type="submission" date="2019-03" db="EMBL/GenBank/DDBJ databases">
        <title>Long read genome sequence of the mycoparasitic Pythium oligandrum ATCC 38472 isolated from sugarbeet rhizosphere.</title>
        <authorList>
            <person name="Gaulin E."/>
        </authorList>
    </citation>
    <scope>NUCLEOTIDE SEQUENCE</scope>
    <source>
        <strain evidence="3">ATCC 38472_TT</strain>
    </source>
</reference>
<feature type="transmembrane region" description="Helical" evidence="2">
    <location>
        <begin position="210"/>
        <end position="233"/>
    </location>
</feature>
<gene>
    <name evidence="3" type="ORF">Poli38472_008784</name>
</gene>
<sequence length="314" mass="35856">MESPAPSGNSRREKKKKTKHRRRADEDAEPTNQHEETVRTITYEQILQLPTFDPADDHDTMYNEDPFDSQLSRRRRNVQETAENKPLTKFYVENEISGEFFRVRFHPKRWSRLHDHSERSRSSTSKPGKEHEEHNQWSHGTLLRDVETALTLMCIGLLTGLSWLDALSLGAPDRFLAGLMTEITKIRLQNDAILQADRGLMAFQRLSLRLLQGAMISLVAAFIALLVASPAAFRLTYAHYTDANWCQDSQHWAESVYQSALTMLQGSAISNAVFLTIAWLLVCLTAIESTESMLVTKLQIQNPTHSRQGINHKK</sequence>
<evidence type="ECO:0000313" key="4">
    <source>
        <dbReference type="Proteomes" id="UP000794436"/>
    </source>
</evidence>
<feature type="compositionally biased region" description="Basic residues" evidence="1">
    <location>
        <begin position="12"/>
        <end position="22"/>
    </location>
</feature>
<dbReference type="EMBL" id="SPLM01000146">
    <property type="protein sequence ID" value="TMW56136.1"/>
    <property type="molecule type" value="Genomic_DNA"/>
</dbReference>
<keyword evidence="2" id="KW-0812">Transmembrane</keyword>
<organism evidence="3 4">
    <name type="scientific">Pythium oligandrum</name>
    <name type="common">Mycoparasitic fungus</name>
    <dbReference type="NCBI Taxonomy" id="41045"/>
    <lineage>
        <taxon>Eukaryota</taxon>
        <taxon>Sar</taxon>
        <taxon>Stramenopiles</taxon>
        <taxon>Oomycota</taxon>
        <taxon>Peronosporomycetes</taxon>
        <taxon>Pythiales</taxon>
        <taxon>Pythiaceae</taxon>
        <taxon>Pythium</taxon>
    </lineage>
</organism>
<dbReference type="OrthoDB" id="122988at2759"/>
<evidence type="ECO:0000256" key="2">
    <source>
        <dbReference type="SAM" id="Phobius"/>
    </source>
</evidence>
<evidence type="ECO:0000313" key="3">
    <source>
        <dbReference type="EMBL" id="TMW56136.1"/>
    </source>
</evidence>
<dbReference type="Proteomes" id="UP000794436">
    <property type="component" value="Unassembled WGS sequence"/>
</dbReference>
<feature type="region of interest" description="Disordered" evidence="1">
    <location>
        <begin position="1"/>
        <end position="80"/>
    </location>
</feature>
<keyword evidence="2" id="KW-0472">Membrane</keyword>
<proteinExistence type="predicted"/>
<accession>A0A8K1C425</accession>
<evidence type="ECO:0000256" key="1">
    <source>
        <dbReference type="SAM" id="MobiDB-lite"/>
    </source>
</evidence>
<protein>
    <submittedName>
        <fullName evidence="3">Uncharacterized protein</fullName>
    </submittedName>
</protein>
<keyword evidence="2" id="KW-1133">Transmembrane helix</keyword>